<dbReference type="Proteomes" id="UP000053780">
    <property type="component" value="Unassembled WGS sequence"/>
</dbReference>
<evidence type="ECO:0000313" key="3">
    <source>
        <dbReference type="EMBL" id="EQB60164.1"/>
    </source>
</evidence>
<evidence type="ECO:0000256" key="1">
    <source>
        <dbReference type="ARBA" id="ARBA00022741"/>
    </source>
</evidence>
<dbReference type="InterPro" id="IPR001806">
    <property type="entry name" value="Small_GTPase"/>
</dbReference>
<dbReference type="PROSITE" id="PS51421">
    <property type="entry name" value="RAS"/>
    <property type="match status" value="1"/>
</dbReference>
<dbReference type="InterPro" id="IPR005225">
    <property type="entry name" value="Small_GTP-bd"/>
</dbReference>
<dbReference type="GO" id="GO:0003924">
    <property type="term" value="F:GTPase activity"/>
    <property type="evidence" value="ECO:0007669"/>
    <property type="project" value="InterPro"/>
</dbReference>
<protein>
    <submittedName>
        <fullName evidence="3">Ras small gtpases ric1</fullName>
    </submittedName>
</protein>
<sequence>MTDNSDCKYLFKFILIGASGVGKTCLMNRFTDEIYENEQQYTIGVDFKIKTILLDGLEVKIHIWDTAGQEKFRAIISNYYRGAHGILVVFDMTNKESFMSLNDWIKEVRKNTKENSRNFDSR</sequence>
<evidence type="ECO:0000313" key="4">
    <source>
        <dbReference type="Proteomes" id="UP000053780"/>
    </source>
</evidence>
<dbReference type="InterPro" id="IPR050227">
    <property type="entry name" value="Rab"/>
</dbReference>
<accession>T0L6M0</accession>
<dbReference type="AlphaFoldDB" id="T0L6M0"/>
<dbReference type="PRINTS" id="PR00449">
    <property type="entry name" value="RASTRNSFRMNG"/>
</dbReference>
<organism evidence="3 4">
    <name type="scientific">Vairimorpha apis BRL 01</name>
    <dbReference type="NCBI Taxonomy" id="1037528"/>
    <lineage>
        <taxon>Eukaryota</taxon>
        <taxon>Fungi</taxon>
        <taxon>Fungi incertae sedis</taxon>
        <taxon>Microsporidia</taxon>
        <taxon>Nosematidae</taxon>
        <taxon>Vairimorpha</taxon>
    </lineage>
</organism>
<proteinExistence type="predicted"/>
<dbReference type="SMART" id="SM00175">
    <property type="entry name" value="RAB"/>
    <property type="match status" value="1"/>
</dbReference>
<dbReference type="PROSITE" id="PS51419">
    <property type="entry name" value="RAB"/>
    <property type="match status" value="1"/>
</dbReference>
<dbReference type="VEuPathDB" id="MicrosporidiaDB:NAPIS_ORF02275"/>
<dbReference type="InterPro" id="IPR027417">
    <property type="entry name" value="P-loop_NTPase"/>
</dbReference>
<dbReference type="Gene3D" id="3.40.50.300">
    <property type="entry name" value="P-loop containing nucleotide triphosphate hydrolases"/>
    <property type="match status" value="1"/>
</dbReference>
<name>T0L6M0_9MICR</name>
<dbReference type="CDD" id="cd00154">
    <property type="entry name" value="Rab"/>
    <property type="match status" value="1"/>
</dbReference>
<dbReference type="OrthoDB" id="9989112at2759"/>
<evidence type="ECO:0000256" key="2">
    <source>
        <dbReference type="ARBA" id="ARBA00023134"/>
    </source>
</evidence>
<keyword evidence="4" id="KW-1185">Reference proteome</keyword>
<keyword evidence="2" id="KW-0342">GTP-binding</keyword>
<dbReference type="Pfam" id="PF00071">
    <property type="entry name" value="Ras"/>
    <property type="match status" value="1"/>
</dbReference>
<dbReference type="SUPFAM" id="SSF52540">
    <property type="entry name" value="P-loop containing nucleoside triphosphate hydrolases"/>
    <property type="match status" value="1"/>
</dbReference>
<dbReference type="SMART" id="SM00173">
    <property type="entry name" value="RAS"/>
    <property type="match status" value="1"/>
</dbReference>
<reference evidence="3 4" key="1">
    <citation type="journal article" date="2013" name="BMC Genomics">
        <title>Genome sequencing and comparative genomics of honey bee microsporidia, Nosema apis reveal novel insights into host-parasite interactions.</title>
        <authorList>
            <person name="Chen Yp."/>
            <person name="Pettis J.S."/>
            <person name="Zhao Y."/>
            <person name="Liu X."/>
            <person name="Tallon L.J."/>
            <person name="Sadzewicz L.D."/>
            <person name="Li R."/>
            <person name="Zheng H."/>
            <person name="Huang S."/>
            <person name="Zhang X."/>
            <person name="Hamilton M.C."/>
            <person name="Pernal S.F."/>
            <person name="Melathopoulos A.P."/>
            <person name="Yan X."/>
            <person name="Evans J.D."/>
        </authorList>
    </citation>
    <scope>NUCLEOTIDE SEQUENCE [LARGE SCALE GENOMIC DNA]</scope>
    <source>
        <strain evidence="3 4">BRL 01</strain>
    </source>
</reference>
<dbReference type="SMART" id="SM00174">
    <property type="entry name" value="RHO"/>
    <property type="match status" value="1"/>
</dbReference>
<dbReference type="HOGENOM" id="CLU_041217_24_2_1"/>
<dbReference type="GO" id="GO:0005525">
    <property type="term" value="F:GTP binding"/>
    <property type="evidence" value="ECO:0007669"/>
    <property type="project" value="UniProtKB-KW"/>
</dbReference>
<keyword evidence="1" id="KW-0547">Nucleotide-binding</keyword>
<dbReference type="PANTHER" id="PTHR47977">
    <property type="entry name" value="RAS-RELATED PROTEIN RAB"/>
    <property type="match status" value="1"/>
</dbReference>
<dbReference type="NCBIfam" id="TIGR00231">
    <property type="entry name" value="small_GTP"/>
    <property type="match status" value="1"/>
</dbReference>
<dbReference type="EMBL" id="KE647323">
    <property type="protein sequence ID" value="EQB60164.1"/>
    <property type="molecule type" value="Genomic_DNA"/>
</dbReference>
<dbReference type="FunFam" id="3.40.50.300:FF:001447">
    <property type="entry name" value="Ras-related protein Rab-1B"/>
    <property type="match status" value="1"/>
</dbReference>
<gene>
    <name evidence="3" type="ORF">NAPIS_ORF02275</name>
</gene>